<dbReference type="PANTHER" id="PTHR37368">
    <property type="entry name" value="TSSK6-ACTIVATING CO-CHAPERONE PROTEIN"/>
    <property type="match status" value="1"/>
</dbReference>
<proteinExistence type="predicted"/>
<dbReference type="OrthoDB" id="9808383at2759"/>
<dbReference type="Pfam" id="PF15836">
    <property type="entry name" value="SSTK-IP"/>
    <property type="match status" value="1"/>
</dbReference>
<feature type="compositionally biased region" description="Basic and acidic residues" evidence="1">
    <location>
        <begin position="162"/>
        <end position="175"/>
    </location>
</feature>
<feature type="region of interest" description="Disordered" evidence="1">
    <location>
        <begin position="162"/>
        <end position="185"/>
    </location>
</feature>
<dbReference type="Proteomes" id="UP000695026">
    <property type="component" value="Unplaced"/>
</dbReference>
<sequence length="185" mass="21048">MKSSRQRRPLQLLSRSVPDRPQPRGMSSSPVRMEPDLNPQEEKQHRKSTPRRSSQAPREDFEGPPATSFKPLCPAKPSPSFLELPSTQWRPSPVLPYTQATRTGKGRRHFSPDHQPQECFGLLECLHNNMQVQTQIAQEQLALLEDIRESVNLLLSQQDRQNGELRGQLEQHTPRDPASSPHPVS</sequence>
<dbReference type="GO" id="GO:0051087">
    <property type="term" value="F:protein-folding chaperone binding"/>
    <property type="evidence" value="ECO:0007669"/>
    <property type="project" value="InterPro"/>
</dbReference>
<dbReference type="RefSeq" id="XP_025028608.1">
    <property type="nucleotide sequence ID" value="XM_025172840.1"/>
</dbReference>
<evidence type="ECO:0000313" key="2">
    <source>
        <dbReference type="Proteomes" id="UP000695026"/>
    </source>
</evidence>
<organism evidence="2 3">
    <name type="scientific">Python bivittatus</name>
    <name type="common">Burmese python</name>
    <name type="synonym">Python molurus bivittatus</name>
    <dbReference type="NCBI Taxonomy" id="176946"/>
    <lineage>
        <taxon>Eukaryota</taxon>
        <taxon>Metazoa</taxon>
        <taxon>Chordata</taxon>
        <taxon>Craniata</taxon>
        <taxon>Vertebrata</taxon>
        <taxon>Euteleostomi</taxon>
        <taxon>Lepidosauria</taxon>
        <taxon>Squamata</taxon>
        <taxon>Bifurcata</taxon>
        <taxon>Unidentata</taxon>
        <taxon>Episquamata</taxon>
        <taxon>Toxicofera</taxon>
        <taxon>Serpentes</taxon>
        <taxon>Henophidia</taxon>
        <taxon>Pythonidae</taxon>
        <taxon>Python</taxon>
    </lineage>
</organism>
<evidence type="ECO:0000313" key="3">
    <source>
        <dbReference type="RefSeq" id="XP_025028608.1"/>
    </source>
</evidence>
<evidence type="ECO:0000256" key="1">
    <source>
        <dbReference type="SAM" id="MobiDB-lite"/>
    </source>
</evidence>
<feature type="region of interest" description="Disordered" evidence="1">
    <location>
        <begin position="1"/>
        <end position="113"/>
    </location>
</feature>
<dbReference type="AlphaFoldDB" id="A0A9F5J6X9"/>
<dbReference type="PANTHER" id="PTHR37368:SF1">
    <property type="entry name" value="TSSK6-ACTIVATING CO-CHAPERONE PROTEIN"/>
    <property type="match status" value="1"/>
</dbReference>
<dbReference type="OMA" id="RPHPRGM"/>
<protein>
    <submittedName>
        <fullName evidence="3">TSSK6-activating co-chaperone protein isoform X1</fullName>
    </submittedName>
</protein>
<dbReference type="InterPro" id="IPR031679">
    <property type="entry name" value="SSTK-IP"/>
</dbReference>
<accession>A0A9F5J6X9</accession>
<name>A0A9F5J6X9_PYTBI</name>
<reference evidence="3" key="1">
    <citation type="submission" date="2025-08" db="UniProtKB">
        <authorList>
            <consortium name="RefSeq"/>
        </authorList>
    </citation>
    <scope>IDENTIFICATION</scope>
    <source>
        <tissue evidence="3">Liver</tissue>
    </source>
</reference>
<dbReference type="CTD" id="128229"/>
<dbReference type="GO" id="GO:0005737">
    <property type="term" value="C:cytoplasm"/>
    <property type="evidence" value="ECO:0007669"/>
    <property type="project" value="TreeGrafter"/>
</dbReference>
<keyword evidence="2" id="KW-1185">Reference proteome</keyword>
<dbReference type="GeneID" id="107326355"/>
<gene>
    <name evidence="3" type="primary">TSACC</name>
</gene>